<feature type="domain" description="RING-type" evidence="6">
    <location>
        <begin position="265"/>
        <end position="303"/>
    </location>
</feature>
<protein>
    <recommendedName>
        <fullName evidence="10">Zinc finger protein</fullName>
    </recommendedName>
</protein>
<dbReference type="PROSITE" id="PS50103">
    <property type="entry name" value="ZF_C3H1"/>
    <property type="match status" value="1"/>
</dbReference>
<dbReference type="SMART" id="SM00356">
    <property type="entry name" value="ZnF_C3H1"/>
    <property type="match status" value="1"/>
</dbReference>
<organism evidence="8 9">
    <name type="scientific">Euplotes crassus</name>
    <dbReference type="NCBI Taxonomy" id="5936"/>
    <lineage>
        <taxon>Eukaryota</taxon>
        <taxon>Sar</taxon>
        <taxon>Alveolata</taxon>
        <taxon>Ciliophora</taxon>
        <taxon>Intramacronucleata</taxon>
        <taxon>Spirotrichea</taxon>
        <taxon>Hypotrichia</taxon>
        <taxon>Euplotida</taxon>
        <taxon>Euplotidae</taxon>
        <taxon>Moneuplotes</taxon>
    </lineage>
</organism>
<dbReference type="InterPro" id="IPR039971">
    <property type="entry name" value="CWC24-like"/>
</dbReference>
<accession>A0AAD1Y3J2</accession>
<dbReference type="PROSITE" id="PS50089">
    <property type="entry name" value="ZF_RING_2"/>
    <property type="match status" value="1"/>
</dbReference>
<keyword evidence="1 4" id="KW-0479">Metal-binding</keyword>
<proteinExistence type="predicted"/>
<dbReference type="InterPro" id="IPR036855">
    <property type="entry name" value="Znf_CCCH_sf"/>
</dbReference>
<dbReference type="SMART" id="SM00184">
    <property type="entry name" value="RING"/>
    <property type="match status" value="1"/>
</dbReference>
<dbReference type="Pfam" id="PF13920">
    <property type="entry name" value="zf-C3HC4_3"/>
    <property type="match status" value="1"/>
</dbReference>
<evidence type="ECO:0000313" key="9">
    <source>
        <dbReference type="Proteomes" id="UP001295684"/>
    </source>
</evidence>
<evidence type="ECO:0000256" key="4">
    <source>
        <dbReference type="PROSITE-ProRule" id="PRU00723"/>
    </source>
</evidence>
<feature type="compositionally biased region" description="Basic and acidic residues" evidence="5">
    <location>
        <begin position="343"/>
        <end position="353"/>
    </location>
</feature>
<dbReference type="AlphaFoldDB" id="A0AAD1Y3J2"/>
<feature type="zinc finger region" description="C3H1-type" evidence="4">
    <location>
        <begin position="180"/>
        <end position="208"/>
    </location>
</feature>
<sequence length="400" mass="46764">MFKKRKLKKNKKEKASKRIKITEEEEKANSSEEEPLNLTNFKKLKQEEINSKRCIAASTAEEKVKKQKIWNQKNEEIKMSGSTFKANRNLESGIQDTEELDNVDLAQLELNQDAYERELRRIEISKQIKEGTLDPKVYRGQHGYANYFDRTEEDLKKKQFNGTLGPTKKENYVKESARIDYNPELCKDYFETGHCAFGDTCIFIHDRTDYASGHQLEKDWNNKQRKLHKKLMGKKYGDHAISDSEDDNISTKCEDIDDEGLPLKCKICNDYFKEPVITECQHYFCESCALKHYRTDKTCFICKKGTNGSFNEASKITNKLSKMSWQQITNYRYKFSADPGNESNHEDEHKHGESTACCSKPKPKLTEEEEQEEIMKQYIEKQKKIKENNMKPTACDWVIP</sequence>
<name>A0AAD1Y3J2_EUPCR</name>
<feature type="compositionally biased region" description="Basic residues" evidence="5">
    <location>
        <begin position="1"/>
        <end position="19"/>
    </location>
</feature>
<evidence type="ECO:0000259" key="7">
    <source>
        <dbReference type="PROSITE" id="PS50103"/>
    </source>
</evidence>
<keyword evidence="2 4" id="KW-0863">Zinc-finger</keyword>
<feature type="region of interest" description="Disordered" evidence="5">
    <location>
        <begin position="1"/>
        <end position="34"/>
    </location>
</feature>
<dbReference type="PANTHER" id="PTHR12930:SF0">
    <property type="entry name" value="RING FINGER PROTEIN 113B"/>
    <property type="match status" value="1"/>
</dbReference>
<dbReference type="SUPFAM" id="SSF90229">
    <property type="entry name" value="CCCH zinc finger"/>
    <property type="match status" value="1"/>
</dbReference>
<feature type="region of interest" description="Disordered" evidence="5">
    <location>
        <begin position="337"/>
        <end position="369"/>
    </location>
</feature>
<feature type="domain" description="C3H1-type" evidence="7">
    <location>
        <begin position="180"/>
        <end position="208"/>
    </location>
</feature>
<evidence type="ECO:0000259" key="6">
    <source>
        <dbReference type="PROSITE" id="PS50089"/>
    </source>
</evidence>
<dbReference type="GO" id="GO:0008270">
    <property type="term" value="F:zinc ion binding"/>
    <property type="evidence" value="ECO:0007669"/>
    <property type="project" value="UniProtKB-KW"/>
</dbReference>
<dbReference type="InterPro" id="IPR017907">
    <property type="entry name" value="Znf_RING_CS"/>
</dbReference>
<dbReference type="GO" id="GO:0005684">
    <property type="term" value="C:U2-type spliceosomal complex"/>
    <property type="evidence" value="ECO:0007669"/>
    <property type="project" value="TreeGrafter"/>
</dbReference>
<dbReference type="PANTHER" id="PTHR12930">
    <property type="entry name" value="ZINC FINGER PROTEIN 183"/>
    <property type="match status" value="1"/>
</dbReference>
<dbReference type="GO" id="GO:0034247">
    <property type="term" value="P:snoRNA splicing"/>
    <property type="evidence" value="ECO:0007669"/>
    <property type="project" value="TreeGrafter"/>
</dbReference>
<dbReference type="InterPro" id="IPR000571">
    <property type="entry name" value="Znf_CCCH"/>
</dbReference>
<dbReference type="CDD" id="cd16539">
    <property type="entry name" value="RING-HC_RNF113A_B"/>
    <property type="match status" value="1"/>
</dbReference>
<dbReference type="EMBL" id="CAMPGE010025610">
    <property type="protein sequence ID" value="CAI2383350.1"/>
    <property type="molecule type" value="Genomic_DNA"/>
</dbReference>
<dbReference type="InterPro" id="IPR001841">
    <property type="entry name" value="Znf_RING"/>
</dbReference>
<reference evidence="8" key="1">
    <citation type="submission" date="2023-07" db="EMBL/GenBank/DDBJ databases">
        <authorList>
            <consortium name="AG Swart"/>
            <person name="Singh M."/>
            <person name="Singh A."/>
            <person name="Seah K."/>
            <person name="Emmerich C."/>
        </authorList>
    </citation>
    <scope>NUCLEOTIDE SEQUENCE</scope>
    <source>
        <strain evidence="8">DP1</strain>
    </source>
</reference>
<evidence type="ECO:0000256" key="5">
    <source>
        <dbReference type="SAM" id="MobiDB-lite"/>
    </source>
</evidence>
<dbReference type="Proteomes" id="UP001295684">
    <property type="component" value="Unassembled WGS sequence"/>
</dbReference>
<dbReference type="Gene3D" id="3.30.40.10">
    <property type="entry name" value="Zinc/RING finger domain, C3HC4 (zinc finger)"/>
    <property type="match status" value="1"/>
</dbReference>
<gene>
    <name evidence="8" type="ORF">ECRASSUSDP1_LOCUS24849</name>
</gene>
<feature type="compositionally biased region" description="Acidic residues" evidence="5">
    <location>
        <begin position="23"/>
        <end position="34"/>
    </location>
</feature>
<evidence type="ECO:0000256" key="1">
    <source>
        <dbReference type="ARBA" id="ARBA00022723"/>
    </source>
</evidence>
<dbReference type="InterPro" id="IPR013083">
    <property type="entry name" value="Znf_RING/FYVE/PHD"/>
</dbReference>
<keyword evidence="3 4" id="KW-0862">Zinc</keyword>
<evidence type="ECO:0008006" key="10">
    <source>
        <dbReference type="Google" id="ProtNLM"/>
    </source>
</evidence>
<keyword evidence="9" id="KW-1185">Reference proteome</keyword>
<dbReference type="PROSITE" id="PS00518">
    <property type="entry name" value="ZF_RING_1"/>
    <property type="match status" value="1"/>
</dbReference>
<dbReference type="Gene3D" id="4.10.1000.10">
    <property type="entry name" value="Zinc finger, CCCH-type"/>
    <property type="match status" value="1"/>
</dbReference>
<dbReference type="Pfam" id="PF00642">
    <property type="entry name" value="zf-CCCH"/>
    <property type="match status" value="1"/>
</dbReference>
<evidence type="ECO:0000313" key="8">
    <source>
        <dbReference type="EMBL" id="CAI2383350.1"/>
    </source>
</evidence>
<dbReference type="SUPFAM" id="SSF57850">
    <property type="entry name" value="RING/U-box"/>
    <property type="match status" value="1"/>
</dbReference>
<comment type="caution">
    <text evidence="8">The sequence shown here is derived from an EMBL/GenBank/DDBJ whole genome shotgun (WGS) entry which is preliminary data.</text>
</comment>
<evidence type="ECO:0000256" key="2">
    <source>
        <dbReference type="ARBA" id="ARBA00022771"/>
    </source>
</evidence>
<evidence type="ECO:0000256" key="3">
    <source>
        <dbReference type="ARBA" id="ARBA00022833"/>
    </source>
</evidence>